<dbReference type="InterPro" id="IPR027785">
    <property type="entry name" value="UvrD-like_helicase_C"/>
</dbReference>
<evidence type="ECO:0000313" key="3">
    <source>
        <dbReference type="EMBL" id="MFC2993408.1"/>
    </source>
</evidence>
<accession>A0ABV7B833</accession>
<protein>
    <recommendedName>
        <fullName evidence="1">DNA 3'-5' helicase II</fullName>
    </recommendedName>
</protein>
<dbReference type="EMBL" id="JBHRSQ010000036">
    <property type="protein sequence ID" value="MFC2993408.1"/>
    <property type="molecule type" value="Genomic_DNA"/>
</dbReference>
<reference evidence="4" key="1">
    <citation type="journal article" date="2019" name="Int. J. Syst. Evol. Microbiol.">
        <title>The Global Catalogue of Microorganisms (GCM) 10K type strain sequencing project: providing services to taxonomists for standard genome sequencing and annotation.</title>
        <authorList>
            <consortium name="The Broad Institute Genomics Platform"/>
            <consortium name="The Broad Institute Genome Sequencing Center for Infectious Disease"/>
            <person name="Wu L."/>
            <person name="Ma J."/>
        </authorList>
    </citation>
    <scope>NUCLEOTIDE SEQUENCE [LARGE SCALE GENOMIC DNA]</scope>
    <source>
        <strain evidence="4">KCTC 52660</strain>
    </source>
</reference>
<organism evidence="3 4">
    <name type="scientific">Halomonas tibetensis</name>
    <dbReference type="NCBI Taxonomy" id="2259590"/>
    <lineage>
        <taxon>Bacteria</taxon>
        <taxon>Pseudomonadati</taxon>
        <taxon>Pseudomonadota</taxon>
        <taxon>Gammaproteobacteria</taxon>
        <taxon>Oceanospirillales</taxon>
        <taxon>Halomonadaceae</taxon>
        <taxon>Halomonas</taxon>
    </lineage>
</organism>
<dbReference type="GO" id="GO:0005524">
    <property type="term" value="F:ATP binding"/>
    <property type="evidence" value="ECO:0007669"/>
    <property type="project" value="UniProtKB-KW"/>
</dbReference>
<dbReference type="PANTHER" id="PTHR11070:SF2">
    <property type="entry name" value="ATP-DEPENDENT DNA HELICASE SRS2"/>
    <property type="match status" value="1"/>
</dbReference>
<dbReference type="Gene3D" id="3.40.50.300">
    <property type="entry name" value="P-loop containing nucleotide triphosphate hydrolases"/>
    <property type="match status" value="2"/>
</dbReference>
<keyword evidence="3" id="KW-0067">ATP-binding</keyword>
<dbReference type="SUPFAM" id="SSF52540">
    <property type="entry name" value="P-loop containing nucleoside triphosphate hydrolases"/>
    <property type="match status" value="1"/>
</dbReference>
<evidence type="ECO:0000313" key="4">
    <source>
        <dbReference type="Proteomes" id="UP001595386"/>
    </source>
</evidence>
<name>A0ABV7B833_9GAMM</name>
<dbReference type="Proteomes" id="UP001595386">
    <property type="component" value="Unassembled WGS sequence"/>
</dbReference>
<evidence type="ECO:0000259" key="2">
    <source>
        <dbReference type="Pfam" id="PF13538"/>
    </source>
</evidence>
<dbReference type="Pfam" id="PF13538">
    <property type="entry name" value="UvrD_C_2"/>
    <property type="match status" value="1"/>
</dbReference>
<gene>
    <name evidence="3" type="ORF">ACFODV_15415</name>
</gene>
<dbReference type="InterPro" id="IPR000212">
    <property type="entry name" value="DNA_helicase_UvrD/REP"/>
</dbReference>
<keyword evidence="4" id="KW-1185">Reference proteome</keyword>
<keyword evidence="3" id="KW-0547">Nucleotide-binding</keyword>
<comment type="caution">
    <text evidence="3">The sequence shown here is derived from an EMBL/GenBank/DDBJ whole genome shotgun (WGS) entry which is preliminary data.</text>
</comment>
<evidence type="ECO:0000256" key="1">
    <source>
        <dbReference type="ARBA" id="ARBA00034923"/>
    </source>
</evidence>
<dbReference type="InterPro" id="IPR027417">
    <property type="entry name" value="P-loop_NTPase"/>
</dbReference>
<dbReference type="RefSeq" id="WP_379761010.1">
    <property type="nucleotide sequence ID" value="NZ_JBHRSQ010000036.1"/>
</dbReference>
<feature type="domain" description="UvrD-like helicase C-terminal" evidence="2">
    <location>
        <begin position="316"/>
        <end position="367"/>
    </location>
</feature>
<dbReference type="PANTHER" id="PTHR11070">
    <property type="entry name" value="UVRD / RECB / PCRA DNA HELICASE FAMILY MEMBER"/>
    <property type="match status" value="1"/>
</dbReference>
<proteinExistence type="predicted"/>
<sequence length="391" mass="44470">MAKRRFQLPGIQDLSKEQERVRALPFEGQHLIIGGPGTGKSVLALLRAKSLADEDLDYLFLVFNHLLMQSSKKLFGNKLRSQQWQRWFISVFTGDVCHSLPRLPPQNGSRLETFDWEKILNLCDSYQGNDEDGERPFLIIDEGQDMPPGFYEALVKLGFENLFVVADQNQQIADGKNSSRQDLESVLGLDADETIELTENYRNNLAIARLARAFYTGDPASPPPKLPDPPPYEVKKPILFTYSPDQFEHIIYRILTMAINNPRKLIGILCPSNSVREKYYGSLVTKKSACGYRQTMIMTFKYGDKHEMPFDDGGIMVINSQACKGLEFDIVFLSDIDQFTCDAQSLERIKKLFYVMIARATEHVILLRKKGDEKPVDAIIPKDDPPVLEIK</sequence>